<dbReference type="Pfam" id="PF00296">
    <property type="entry name" value="Bac_luciferase"/>
    <property type="match status" value="1"/>
</dbReference>
<evidence type="ECO:0000256" key="5">
    <source>
        <dbReference type="ARBA" id="ARBA00033748"/>
    </source>
</evidence>
<dbReference type="Gene3D" id="3.20.20.30">
    <property type="entry name" value="Luciferase-like domain"/>
    <property type="match status" value="1"/>
</dbReference>
<dbReference type="SUPFAM" id="SSF51679">
    <property type="entry name" value="Bacterial luciferase-like"/>
    <property type="match status" value="1"/>
</dbReference>
<accession>A0ABT1C434</accession>
<dbReference type="InterPro" id="IPR051260">
    <property type="entry name" value="Diverse_substr_monoxygenases"/>
</dbReference>
<protein>
    <submittedName>
        <fullName evidence="7">LLM class flavin-dependent oxidoreductase</fullName>
    </submittedName>
</protein>
<dbReference type="RefSeq" id="WP_252815708.1">
    <property type="nucleotide sequence ID" value="NZ_JAMXQS010000001.1"/>
</dbReference>
<dbReference type="NCBIfam" id="TIGR03860">
    <property type="entry name" value="FMN_nitrolo"/>
    <property type="match status" value="1"/>
</dbReference>
<comment type="similarity">
    <text evidence="5">Belongs to the NtaA/SnaA/DszA monooxygenase family.</text>
</comment>
<dbReference type="Proteomes" id="UP001205906">
    <property type="component" value="Unassembled WGS sequence"/>
</dbReference>
<keyword evidence="3" id="KW-0560">Oxidoreductase</keyword>
<comment type="caution">
    <text evidence="7">The sequence shown here is derived from an EMBL/GenBank/DDBJ whole genome shotgun (WGS) entry which is preliminary data.</text>
</comment>
<evidence type="ECO:0000313" key="8">
    <source>
        <dbReference type="Proteomes" id="UP001205906"/>
    </source>
</evidence>
<evidence type="ECO:0000256" key="3">
    <source>
        <dbReference type="ARBA" id="ARBA00023002"/>
    </source>
</evidence>
<evidence type="ECO:0000256" key="4">
    <source>
        <dbReference type="ARBA" id="ARBA00023033"/>
    </source>
</evidence>
<sequence>MSRRHMILAGFFYNPQGDHRMSWRHPDAPEREVFGLDYYRSLAEAAEQAKLDAIFIADHLGVWDTYPSGMLHYANARLEPLTLATALAAVTKNIGLMVTASTSYSEPYNLARMFASVDHISNGRIGWNVVTSALAEEAANFGRDAVIDHAVRYQRAAEFLEVAKALWDSWADDALLIDKASGAFADPARVATLDHQGAHFRVRGPLNVPRGPQGHPLVVQAGSSDPGKELAAAHADVHFAVLRSEEEGRRYRADLDARLARRGRAPESLKILPGILPVVAPSRKEAEDRQAELEALMPDRIGLDLLSSWAGIDLSSFPLDGPLPDLPDQNSFEGWKTWLKIVHDEKNKGLTIRQVARNIANTGSVPMVAGTPSEIADQMESWFLSGAADGFNLMFPLLPDDWLRFMQGVIPELQRRGLFRTEYEAGTLRDRLGLKRPENRFAAARAIAAR</sequence>
<gene>
    <name evidence="7" type="ORF">NGM99_02765</name>
</gene>
<evidence type="ECO:0000256" key="2">
    <source>
        <dbReference type="ARBA" id="ARBA00022643"/>
    </source>
</evidence>
<organism evidence="7 8">
    <name type="scientific">Mesorhizobium liriopis</name>
    <dbReference type="NCBI Taxonomy" id="2953882"/>
    <lineage>
        <taxon>Bacteria</taxon>
        <taxon>Pseudomonadati</taxon>
        <taxon>Pseudomonadota</taxon>
        <taxon>Alphaproteobacteria</taxon>
        <taxon>Hyphomicrobiales</taxon>
        <taxon>Phyllobacteriaceae</taxon>
        <taxon>Mesorhizobium</taxon>
    </lineage>
</organism>
<proteinExistence type="inferred from homology"/>
<dbReference type="PANTHER" id="PTHR30011">
    <property type="entry name" value="ALKANESULFONATE MONOOXYGENASE-RELATED"/>
    <property type="match status" value="1"/>
</dbReference>
<feature type="domain" description="Luciferase-like" evidence="6">
    <location>
        <begin position="23"/>
        <end position="387"/>
    </location>
</feature>
<evidence type="ECO:0000256" key="1">
    <source>
        <dbReference type="ARBA" id="ARBA00022630"/>
    </source>
</evidence>
<evidence type="ECO:0000259" key="6">
    <source>
        <dbReference type="Pfam" id="PF00296"/>
    </source>
</evidence>
<dbReference type="InterPro" id="IPR016215">
    <property type="entry name" value="NTA_MOA"/>
</dbReference>
<evidence type="ECO:0000313" key="7">
    <source>
        <dbReference type="EMBL" id="MCO6048711.1"/>
    </source>
</evidence>
<keyword evidence="2" id="KW-0288">FMN</keyword>
<name>A0ABT1C434_9HYPH</name>
<dbReference type="EMBL" id="JAMXQS010000001">
    <property type="protein sequence ID" value="MCO6048711.1"/>
    <property type="molecule type" value="Genomic_DNA"/>
</dbReference>
<dbReference type="PIRSF" id="PIRSF000337">
    <property type="entry name" value="NTA_MOA"/>
    <property type="match status" value="1"/>
</dbReference>
<dbReference type="InterPro" id="IPR011251">
    <property type="entry name" value="Luciferase-like_dom"/>
</dbReference>
<dbReference type="InterPro" id="IPR036661">
    <property type="entry name" value="Luciferase-like_sf"/>
</dbReference>
<dbReference type="CDD" id="cd01095">
    <property type="entry name" value="Nitrilotriacetate_monoxgenase"/>
    <property type="match status" value="1"/>
</dbReference>
<reference evidence="7 8" key="1">
    <citation type="submission" date="2022-06" db="EMBL/GenBank/DDBJ databases">
        <title>Mesorhizobium sp. strain RP14 Genome sequencing and assembly.</title>
        <authorList>
            <person name="Kim I."/>
        </authorList>
    </citation>
    <scope>NUCLEOTIDE SEQUENCE [LARGE SCALE GENOMIC DNA]</scope>
    <source>
        <strain evidence="8">RP14(2022)</strain>
    </source>
</reference>
<dbReference type="PANTHER" id="PTHR30011:SF16">
    <property type="entry name" value="C2H2 FINGER DOMAIN TRANSCRIPTION FACTOR (EUROFUNG)-RELATED"/>
    <property type="match status" value="1"/>
</dbReference>
<keyword evidence="1" id="KW-0285">Flavoprotein</keyword>
<keyword evidence="8" id="KW-1185">Reference proteome</keyword>
<keyword evidence="4" id="KW-0503">Monooxygenase</keyword>